<evidence type="ECO:0000313" key="4">
    <source>
        <dbReference type="Proteomes" id="UP000568380"/>
    </source>
</evidence>
<evidence type="ECO:0000259" key="2">
    <source>
        <dbReference type="Pfam" id="PF08327"/>
    </source>
</evidence>
<dbReference type="AlphaFoldDB" id="A0A7W8A5P1"/>
<dbReference type="Proteomes" id="UP000568380">
    <property type="component" value="Unassembled WGS sequence"/>
</dbReference>
<sequence length="249" mass="27203">MGKDFSIQKDTELRATPEQVWDAIATGPGLSSWLFPFAIEPGVGGVMRLDVPGVTEESTITGWDPPNRLTVKSAEAEDGSFQAYEYLIEGRDGDTTVLRFIHTGHLGEGWGDEYLSSLNTGWDQYFYTLAQYLLHFPGRTAVYALAEGPKGQKDLWPRFSAALNLPTAPAVGDRVRLTPDGAEGVVDYLVISGDKGFMLGVRTADAFYRFHGLGEGMGGGVDMAAHLFGTDDTKETEQTWKTFLADTYS</sequence>
<comment type="similarity">
    <text evidence="1">Belongs to the AHA1 family.</text>
</comment>
<evidence type="ECO:0000313" key="3">
    <source>
        <dbReference type="EMBL" id="MBB5080056.1"/>
    </source>
</evidence>
<proteinExistence type="inferred from homology"/>
<organism evidence="3 4">
    <name type="scientific">Nonomuraea endophytica</name>
    <dbReference type="NCBI Taxonomy" id="714136"/>
    <lineage>
        <taxon>Bacteria</taxon>
        <taxon>Bacillati</taxon>
        <taxon>Actinomycetota</taxon>
        <taxon>Actinomycetes</taxon>
        <taxon>Streptosporangiales</taxon>
        <taxon>Streptosporangiaceae</taxon>
        <taxon>Nonomuraea</taxon>
    </lineage>
</organism>
<evidence type="ECO:0000256" key="1">
    <source>
        <dbReference type="ARBA" id="ARBA00006817"/>
    </source>
</evidence>
<dbReference type="SUPFAM" id="SSF55961">
    <property type="entry name" value="Bet v1-like"/>
    <property type="match status" value="1"/>
</dbReference>
<dbReference type="InterPro" id="IPR023393">
    <property type="entry name" value="START-like_dom_sf"/>
</dbReference>
<comment type="caution">
    <text evidence="3">The sequence shown here is derived from an EMBL/GenBank/DDBJ whole genome shotgun (WGS) entry which is preliminary data.</text>
</comment>
<reference evidence="3 4" key="1">
    <citation type="submission" date="2020-08" db="EMBL/GenBank/DDBJ databases">
        <title>Genomic Encyclopedia of Type Strains, Phase IV (KMG-IV): sequencing the most valuable type-strain genomes for metagenomic binning, comparative biology and taxonomic classification.</title>
        <authorList>
            <person name="Goeker M."/>
        </authorList>
    </citation>
    <scope>NUCLEOTIDE SEQUENCE [LARGE SCALE GENOMIC DNA]</scope>
    <source>
        <strain evidence="3 4">DSM 45385</strain>
    </source>
</reference>
<feature type="domain" description="Activator of Hsp90 ATPase homologue 1/2-like C-terminal" evidence="2">
    <location>
        <begin position="15"/>
        <end position="133"/>
    </location>
</feature>
<dbReference type="RefSeq" id="WP_184966146.1">
    <property type="nucleotide sequence ID" value="NZ_JACHIN010000007.1"/>
</dbReference>
<dbReference type="InterPro" id="IPR013538">
    <property type="entry name" value="ASHA1/2-like_C"/>
</dbReference>
<dbReference type="Gene3D" id="3.30.530.20">
    <property type="match status" value="1"/>
</dbReference>
<accession>A0A7W8A5P1</accession>
<dbReference type="Pfam" id="PF08327">
    <property type="entry name" value="AHSA1"/>
    <property type="match status" value="1"/>
</dbReference>
<name>A0A7W8A5P1_9ACTN</name>
<gene>
    <name evidence="3" type="ORF">HNR40_005542</name>
</gene>
<protein>
    <submittedName>
        <fullName evidence="3">Uncharacterized protein YndB with AHSA1/START domain</fullName>
    </submittedName>
</protein>
<keyword evidence="4" id="KW-1185">Reference proteome</keyword>
<dbReference type="EMBL" id="JACHIN010000007">
    <property type="protein sequence ID" value="MBB5080056.1"/>
    <property type="molecule type" value="Genomic_DNA"/>
</dbReference>